<keyword evidence="2" id="KW-1185">Reference proteome</keyword>
<dbReference type="EMBL" id="JAMZMK010005268">
    <property type="protein sequence ID" value="KAI7753803.1"/>
    <property type="molecule type" value="Genomic_DNA"/>
</dbReference>
<dbReference type="Proteomes" id="UP001206925">
    <property type="component" value="Unassembled WGS sequence"/>
</dbReference>
<reference evidence="1" key="1">
    <citation type="submission" date="2022-06" db="EMBL/GenBank/DDBJ databases">
        <title>Uncovering the hologenomic basis of an extraordinary plant invasion.</title>
        <authorList>
            <person name="Bieker V.C."/>
            <person name="Martin M.D."/>
            <person name="Gilbert T."/>
            <person name="Hodgins K."/>
            <person name="Battlay P."/>
            <person name="Petersen B."/>
            <person name="Wilson J."/>
        </authorList>
    </citation>
    <scope>NUCLEOTIDE SEQUENCE</scope>
    <source>
        <strain evidence="1">AA19_3_7</strain>
        <tissue evidence="1">Leaf</tissue>
    </source>
</reference>
<sequence length="150" mass="16711">MVYRKCVSTIGGQMFELEVLLVANVGKAVAFYRCRPKRARPHGFGLICSTHEPTGKLPSMVLLMETMDAPVPEARSEGEPVLVGELGKIMVLQDLLKRIFSGMVAYDDTWLATRSKLLSIYEKALSSNSTNLVHMIESIQEELLAEDKRP</sequence>
<organism evidence="1 2">
    <name type="scientific">Ambrosia artemisiifolia</name>
    <name type="common">Common ragweed</name>
    <dbReference type="NCBI Taxonomy" id="4212"/>
    <lineage>
        <taxon>Eukaryota</taxon>
        <taxon>Viridiplantae</taxon>
        <taxon>Streptophyta</taxon>
        <taxon>Embryophyta</taxon>
        <taxon>Tracheophyta</taxon>
        <taxon>Spermatophyta</taxon>
        <taxon>Magnoliopsida</taxon>
        <taxon>eudicotyledons</taxon>
        <taxon>Gunneridae</taxon>
        <taxon>Pentapetalae</taxon>
        <taxon>asterids</taxon>
        <taxon>campanulids</taxon>
        <taxon>Asterales</taxon>
        <taxon>Asteraceae</taxon>
        <taxon>Asteroideae</taxon>
        <taxon>Heliantheae alliance</taxon>
        <taxon>Heliantheae</taxon>
        <taxon>Ambrosia</taxon>
    </lineage>
</organism>
<comment type="caution">
    <text evidence="1">The sequence shown here is derived from an EMBL/GenBank/DDBJ whole genome shotgun (WGS) entry which is preliminary data.</text>
</comment>
<evidence type="ECO:0000313" key="1">
    <source>
        <dbReference type="EMBL" id="KAI7753803.1"/>
    </source>
</evidence>
<accession>A0AAD5D3Y3</accession>
<evidence type="ECO:0000313" key="2">
    <source>
        <dbReference type="Proteomes" id="UP001206925"/>
    </source>
</evidence>
<gene>
    <name evidence="1" type="ORF">M8C21_006211</name>
</gene>
<protein>
    <submittedName>
        <fullName evidence="1">Uncharacterized protein</fullName>
    </submittedName>
</protein>
<proteinExistence type="predicted"/>
<dbReference type="AlphaFoldDB" id="A0AAD5D3Y3"/>
<name>A0AAD5D3Y3_AMBAR</name>